<feature type="compositionally biased region" description="Polar residues" evidence="1">
    <location>
        <begin position="98"/>
        <end position="107"/>
    </location>
</feature>
<dbReference type="AlphaFoldDB" id="A0A7S3P4W5"/>
<reference evidence="2" key="1">
    <citation type="submission" date="2021-01" db="EMBL/GenBank/DDBJ databases">
        <authorList>
            <person name="Corre E."/>
            <person name="Pelletier E."/>
            <person name="Niang G."/>
            <person name="Scheremetjew M."/>
            <person name="Finn R."/>
            <person name="Kale V."/>
            <person name="Holt S."/>
            <person name="Cochrane G."/>
            <person name="Meng A."/>
            <person name="Brown T."/>
            <person name="Cohen L."/>
        </authorList>
    </citation>
    <scope>NUCLEOTIDE SEQUENCE</scope>
    <source>
        <strain evidence="2">CCMP127</strain>
    </source>
</reference>
<gene>
    <name evidence="2" type="ORF">ACOF00016_LOCUS1731</name>
</gene>
<name>A0A7S3P4W5_9STRA</name>
<feature type="compositionally biased region" description="Basic and acidic residues" evidence="1">
    <location>
        <begin position="195"/>
        <end position="205"/>
    </location>
</feature>
<accession>A0A7S3P4W5</accession>
<feature type="compositionally biased region" description="Low complexity" evidence="1">
    <location>
        <begin position="517"/>
        <end position="527"/>
    </location>
</feature>
<evidence type="ECO:0000313" key="2">
    <source>
        <dbReference type="EMBL" id="CAE0403534.1"/>
    </source>
</evidence>
<protein>
    <submittedName>
        <fullName evidence="2">Uncharacterized protein</fullName>
    </submittedName>
</protein>
<feature type="compositionally biased region" description="Pro residues" evidence="1">
    <location>
        <begin position="57"/>
        <end position="70"/>
    </location>
</feature>
<proteinExistence type="predicted"/>
<feature type="region of interest" description="Disordered" evidence="1">
    <location>
        <begin position="27"/>
        <end position="253"/>
    </location>
</feature>
<feature type="compositionally biased region" description="Low complexity" evidence="1">
    <location>
        <begin position="326"/>
        <end position="336"/>
    </location>
</feature>
<feature type="compositionally biased region" description="Polar residues" evidence="1">
    <location>
        <begin position="444"/>
        <end position="454"/>
    </location>
</feature>
<evidence type="ECO:0000256" key="1">
    <source>
        <dbReference type="SAM" id="MobiDB-lite"/>
    </source>
</evidence>
<feature type="compositionally biased region" description="Low complexity" evidence="1">
    <location>
        <begin position="479"/>
        <end position="492"/>
    </location>
</feature>
<feature type="region of interest" description="Disordered" evidence="1">
    <location>
        <begin position="312"/>
        <end position="555"/>
    </location>
</feature>
<feature type="compositionally biased region" description="Basic and acidic residues" evidence="1">
    <location>
        <begin position="174"/>
        <end position="187"/>
    </location>
</feature>
<organism evidence="2">
    <name type="scientific">Amphora coffeiformis</name>
    <dbReference type="NCBI Taxonomy" id="265554"/>
    <lineage>
        <taxon>Eukaryota</taxon>
        <taxon>Sar</taxon>
        <taxon>Stramenopiles</taxon>
        <taxon>Ochrophyta</taxon>
        <taxon>Bacillariophyta</taxon>
        <taxon>Bacillariophyceae</taxon>
        <taxon>Bacillariophycidae</taxon>
        <taxon>Thalassiophysales</taxon>
        <taxon>Catenulaceae</taxon>
        <taxon>Amphora</taxon>
    </lineage>
</organism>
<feature type="compositionally biased region" description="Low complexity" evidence="1">
    <location>
        <begin position="37"/>
        <end position="56"/>
    </location>
</feature>
<sequence>MASGRPVHPLFGGGGMKNELALKAKSMNARHGGISETQAQAGQGVATTAAKPRAAAPSPPATPMARPPHPLFGGGGGLGELKNAAKSMNARHGGISETKAQSGKGSVSASAPPPSPPQARPTNPLMGGGGGMSLQDQIKAQAAKRNARVEAGGPVQQKTVPAAPAPKPMSISDEVAKRAAQRKERLGYNDPVLQKPERAGPRDVPKPTSWMAPAEKWVSAPPTEQAPPPLAAVLADTPTKTTTKTERVTKPTASKRIIRRKIIKKADGTQQTITTIIDAATGQEINQDGTPVIKPLAETVDYNTTTTVTKTTAALNPTEENKDTKVVTTDTTTSTSSERPAYVAEPTTTVTRIEPEPQEEEVPVAEEQRQRETDEPVEEDKDPSEGQEVLFERVEEASEGEEILIERVDPPAPKPADVAVTSPSPAPTPPSKTRGTHGPAKVLRNTTPATTPNKPRSKTKTKGDGATVKHVPAPVQQGVVVSTTRTVTTTKTYIPAPKRTPNEKRGLFSAPPMTKGTSTTVVTTTSSAPGTAADVVETTTTSAPAKRGWFGGRKK</sequence>
<dbReference type="EMBL" id="HBIM01001982">
    <property type="protein sequence ID" value="CAE0403534.1"/>
    <property type="molecule type" value="Transcribed_RNA"/>
</dbReference>